<evidence type="ECO:0000313" key="1">
    <source>
        <dbReference type="EMBL" id="TCS78939.1"/>
    </source>
</evidence>
<evidence type="ECO:0000313" key="2">
    <source>
        <dbReference type="Proteomes" id="UP000295788"/>
    </source>
</evidence>
<name>A0A4R3K7V4_9BACI</name>
<accession>A0A4R3K7V4</accession>
<dbReference type="EMBL" id="SMAB01000024">
    <property type="protein sequence ID" value="TCS78939.1"/>
    <property type="molecule type" value="Genomic_DNA"/>
</dbReference>
<dbReference type="OrthoDB" id="5412507at2"/>
<organism evidence="1 2">
    <name type="scientific">Tepidibacillus fermentans</name>
    <dbReference type="NCBI Taxonomy" id="1281767"/>
    <lineage>
        <taxon>Bacteria</taxon>
        <taxon>Bacillati</taxon>
        <taxon>Bacillota</taxon>
        <taxon>Bacilli</taxon>
        <taxon>Bacillales</taxon>
        <taxon>Bacillaceae</taxon>
        <taxon>Tepidibacillus</taxon>
    </lineage>
</organism>
<dbReference type="Proteomes" id="UP000295788">
    <property type="component" value="Unassembled WGS sequence"/>
</dbReference>
<dbReference type="RefSeq" id="WP_132770420.1">
    <property type="nucleotide sequence ID" value="NZ_SMAB01000024.1"/>
</dbReference>
<sequence length="694" mass="82063">MISLFIDESGQFEKVDTVVIGGVMIKHNSSYQLDKLATKVKQKMVQLYGEDYFKKIHGEDRDLDLREDTVHQIINSSEFEQIVPFYTEKGRLSKKILSNINDDNTASMLYFNMLNSLVTTLTLYHPSLLKNEREIKIYLASRVALYSDSRKDFKNLHGEPSIGKKGDKIYHLNNETSLLMGLNYELNTFSYLHEGDSSPSNQLHISIEKITINYEKSSKFPYMDLMFLADIVCNYVRYRRIDNYKVPFHKKIAFAYDDINEQYKEIYRSYLRRDLPTFLLEWFRYLSAFNQSSFKEQYDSYLELLDIDSIADSKSLEKVIYLAESTIEEKDSSKRKLEQFLLDFIEERIKLLNPLKQFKYYDLRIRANNHLGVFEENEKYYQKALSISEKLGTWEILDQKRMVMNRFAVSCSNIFDFKRALSISEQLIESQLALHETLVTSNVFLFDKETMIERDIILGKYYSSKGQYLAFLQREDAYEYFHKAIYYLQDDPIDKAITVSYLIHFLAESPQTMQPKDQELINEYLNGDDFDSRINVFLEARDITKNGLPFQFYTFIKLYRYRLKSSINPYKLNQLAQKVASLSTQDLTHPWPLIFYNLGELIETNDRKLGIQLKRKAVKITENKDSKLTMQMIGKMFEIKVNQDESSISNFVEFVEKQGNQHLYDYFEIENLKNLSNIEEKIKRISSKFTFMYH</sequence>
<reference evidence="1 2" key="1">
    <citation type="submission" date="2019-03" db="EMBL/GenBank/DDBJ databases">
        <title>Genomic Encyclopedia of Type Strains, Phase IV (KMG-IV): sequencing the most valuable type-strain genomes for metagenomic binning, comparative biology and taxonomic classification.</title>
        <authorList>
            <person name="Goeker M."/>
        </authorList>
    </citation>
    <scope>NUCLEOTIDE SEQUENCE [LARGE SCALE GENOMIC DNA]</scope>
    <source>
        <strain evidence="1 2">DSM 23802</strain>
    </source>
</reference>
<dbReference type="AlphaFoldDB" id="A0A4R3K7V4"/>
<keyword evidence="2" id="KW-1185">Reference proteome</keyword>
<protein>
    <recommendedName>
        <fullName evidence="3">DUF3800 domain-containing protein</fullName>
    </recommendedName>
</protein>
<comment type="caution">
    <text evidence="1">The sequence shown here is derived from an EMBL/GenBank/DDBJ whole genome shotgun (WGS) entry which is preliminary data.</text>
</comment>
<proteinExistence type="predicted"/>
<gene>
    <name evidence="1" type="ORF">EDD72_12418</name>
</gene>
<evidence type="ECO:0008006" key="3">
    <source>
        <dbReference type="Google" id="ProtNLM"/>
    </source>
</evidence>